<dbReference type="RefSeq" id="WP_091305538.1">
    <property type="nucleotide sequence ID" value="NZ_FNSO01000003.1"/>
</dbReference>
<proteinExistence type="predicted"/>
<dbReference type="STRING" id="208445.SAMN04489727_1962"/>
<keyword evidence="2" id="KW-1185">Reference proteome</keyword>
<gene>
    <name evidence="1" type="ORF">SAMN04489727_1962</name>
</gene>
<protein>
    <submittedName>
        <fullName evidence="1">Uncharacterized protein</fullName>
    </submittedName>
</protein>
<evidence type="ECO:0000313" key="2">
    <source>
        <dbReference type="Proteomes" id="UP000199622"/>
    </source>
</evidence>
<dbReference type="EMBL" id="FNSO01000003">
    <property type="protein sequence ID" value="SEB46473.1"/>
    <property type="molecule type" value="Genomic_DNA"/>
</dbReference>
<reference evidence="2" key="1">
    <citation type="submission" date="2016-10" db="EMBL/GenBank/DDBJ databases">
        <authorList>
            <person name="Varghese N."/>
            <person name="Submissions S."/>
        </authorList>
    </citation>
    <scope>NUCLEOTIDE SEQUENCE [LARGE SCALE GENOMIC DNA]</scope>
    <source>
        <strain evidence="2">DSM 44544</strain>
    </source>
</reference>
<sequence length="272" mass="29720">MNCPTTHDFYLGRGPDAELVASIDLNHCACTSLAAIERAGTTEEFRRRVERLCATIHRDETGYATSPPSATWQWLWPTSHGTDRTYAFDDGAVWTCQRGQRWSARAGDYVPPSPDEALVVFPPGRGTCGYTGIDAADTTARRYGPLLGRTHCDDIDELGMRILADLTLPPGPGTPPELAALRLRLAPELRYAVTADSSAVELEIEVLGYRDGDPAAELARDALASLPALYGWTDPEGGPPRFGVRVLIADDDRETSHPVLAHRRTRAVLIVR</sequence>
<evidence type="ECO:0000313" key="1">
    <source>
        <dbReference type="EMBL" id="SEB46473.1"/>
    </source>
</evidence>
<dbReference type="OrthoDB" id="3601896at2"/>
<dbReference type="AlphaFoldDB" id="A0A1H4JJP8"/>
<name>A0A1H4JJP8_9PSEU</name>
<organism evidence="1 2">
    <name type="scientific">Amycolatopsis tolypomycina</name>
    <dbReference type="NCBI Taxonomy" id="208445"/>
    <lineage>
        <taxon>Bacteria</taxon>
        <taxon>Bacillati</taxon>
        <taxon>Actinomycetota</taxon>
        <taxon>Actinomycetes</taxon>
        <taxon>Pseudonocardiales</taxon>
        <taxon>Pseudonocardiaceae</taxon>
        <taxon>Amycolatopsis</taxon>
    </lineage>
</organism>
<dbReference type="Proteomes" id="UP000199622">
    <property type="component" value="Unassembled WGS sequence"/>
</dbReference>
<accession>A0A1H4JJP8</accession>